<gene>
    <name evidence="1" type="ORF">GOP47_0024152</name>
</gene>
<reference evidence="1" key="1">
    <citation type="submission" date="2021-01" db="EMBL/GenBank/DDBJ databases">
        <title>Adiantum capillus-veneris genome.</title>
        <authorList>
            <person name="Fang Y."/>
            <person name="Liao Q."/>
        </authorList>
    </citation>
    <scope>NUCLEOTIDE SEQUENCE</scope>
    <source>
        <strain evidence="1">H3</strain>
        <tissue evidence="1">Leaf</tissue>
    </source>
</reference>
<organism evidence="1 2">
    <name type="scientific">Adiantum capillus-veneris</name>
    <name type="common">Maidenhair fern</name>
    <dbReference type="NCBI Taxonomy" id="13818"/>
    <lineage>
        <taxon>Eukaryota</taxon>
        <taxon>Viridiplantae</taxon>
        <taxon>Streptophyta</taxon>
        <taxon>Embryophyta</taxon>
        <taxon>Tracheophyta</taxon>
        <taxon>Polypodiopsida</taxon>
        <taxon>Polypodiidae</taxon>
        <taxon>Polypodiales</taxon>
        <taxon>Pteridineae</taxon>
        <taxon>Pteridaceae</taxon>
        <taxon>Vittarioideae</taxon>
        <taxon>Adiantum</taxon>
    </lineage>
</organism>
<comment type="caution">
    <text evidence="1">The sequence shown here is derived from an EMBL/GenBank/DDBJ whole genome shotgun (WGS) entry which is preliminary data.</text>
</comment>
<accession>A0A9D4U602</accession>
<evidence type="ECO:0000313" key="1">
    <source>
        <dbReference type="EMBL" id="KAI5061647.1"/>
    </source>
</evidence>
<dbReference type="AlphaFoldDB" id="A0A9D4U602"/>
<dbReference type="Proteomes" id="UP000886520">
    <property type="component" value="Chromosome 23"/>
</dbReference>
<name>A0A9D4U602_ADICA</name>
<dbReference type="EMBL" id="JABFUD020000023">
    <property type="protein sequence ID" value="KAI5061647.1"/>
    <property type="molecule type" value="Genomic_DNA"/>
</dbReference>
<evidence type="ECO:0000313" key="2">
    <source>
        <dbReference type="Proteomes" id="UP000886520"/>
    </source>
</evidence>
<sequence>MRCFLLNRCVRSGCRRIGCQKHLEPSDIARISHIGEVVHCGVLQDVHIGGGGVEEDNVGMFVRLAHVGDDVFEETGVAIANLIHRINASVLVGFGAVEDLEIEGDAAHGELPLDNNVLGTMLEDGVKRVGDLVGDGGKESLQHFWGASRGQGVVEIVAADLTKVDERVGEVDFRSVVDEPLKLATKRLRSEGCDVGEAVQGLEVERRRTSNRKVLTSIVRQACGVRWDEGCL</sequence>
<proteinExistence type="predicted"/>
<keyword evidence="2" id="KW-1185">Reference proteome</keyword>
<protein>
    <submittedName>
        <fullName evidence="1">Uncharacterized protein</fullName>
    </submittedName>
</protein>